<evidence type="ECO:0000313" key="2">
    <source>
        <dbReference type="EMBL" id="SFI97248.1"/>
    </source>
</evidence>
<feature type="signal peptide" evidence="1">
    <location>
        <begin position="1"/>
        <end position="20"/>
    </location>
</feature>
<reference evidence="2 3" key="1">
    <citation type="submission" date="2016-10" db="EMBL/GenBank/DDBJ databases">
        <authorList>
            <person name="de Groot N.N."/>
        </authorList>
    </citation>
    <scope>NUCLEOTIDE SEQUENCE [LARGE SCALE GENOMIC DNA]</scope>
    <source>
        <strain evidence="2 3">DSM 44778</strain>
    </source>
</reference>
<keyword evidence="3" id="KW-1185">Reference proteome</keyword>
<dbReference type="EMBL" id="FORR01000003">
    <property type="protein sequence ID" value="SFI97248.1"/>
    <property type="molecule type" value="Genomic_DNA"/>
</dbReference>
<dbReference type="Proteomes" id="UP000199545">
    <property type="component" value="Unassembled WGS sequence"/>
</dbReference>
<name>A0A1I3MJQ3_9BACL</name>
<evidence type="ECO:0000256" key="1">
    <source>
        <dbReference type="SAM" id="SignalP"/>
    </source>
</evidence>
<gene>
    <name evidence="2" type="ORF">SAMN05421852_10398</name>
</gene>
<feature type="chain" id="PRO_5039252588" description="Zinc-binding metallo-peptidase" evidence="1">
    <location>
        <begin position="21"/>
        <end position="352"/>
    </location>
</feature>
<dbReference type="AlphaFoldDB" id="A0A1I3MJQ3"/>
<dbReference type="RefSeq" id="WP_093228435.1">
    <property type="nucleotide sequence ID" value="NZ_FORR01000003.1"/>
</dbReference>
<accession>A0A1I3MJQ3</accession>
<keyword evidence="1" id="KW-0732">Signal</keyword>
<evidence type="ECO:0008006" key="4">
    <source>
        <dbReference type="Google" id="ProtNLM"/>
    </source>
</evidence>
<sequence length="352" mass="42028">MKYLKTISLLVVLFFLPSCNQIYFDTKYTKAMEKLLQEPEKPLCLPGETFDKKEEICYQQINCNGDQCIKQGDQILEKLENEFGSFLEETSEIRKEETFKEIASFDVINGKLENPRIKQVNVPSDLPKLKKIWHMFSDIIPLDERKMVHQFHVFTDGLNGELAEVHQDEQDRRKWALHLDFVDSDHPKLLISTLIHEFGHLLTLNEKQLPLNKKLPKDQQQIQQLKEECSPHYFDEQQGCSHPQSYINAFYQRFWVNMMDEWKKYQVQESPEHLLSFYEKHKDQFVTDYATYHIEEDLAESWTYFIFTKHKQPTSIKEEKIAFFYNYPELVRLRAIILSRIYSKMLHLKNST</sequence>
<dbReference type="OrthoDB" id="1114958at2"/>
<dbReference type="STRING" id="46223.SAMN05421852_10398"/>
<evidence type="ECO:0000313" key="3">
    <source>
        <dbReference type="Proteomes" id="UP000199545"/>
    </source>
</evidence>
<proteinExistence type="predicted"/>
<organism evidence="2 3">
    <name type="scientific">Thermoflavimicrobium dichotomicum</name>
    <dbReference type="NCBI Taxonomy" id="46223"/>
    <lineage>
        <taxon>Bacteria</taxon>
        <taxon>Bacillati</taxon>
        <taxon>Bacillota</taxon>
        <taxon>Bacilli</taxon>
        <taxon>Bacillales</taxon>
        <taxon>Thermoactinomycetaceae</taxon>
        <taxon>Thermoflavimicrobium</taxon>
    </lineage>
</organism>
<protein>
    <recommendedName>
        <fullName evidence="4">Zinc-binding metallo-peptidase</fullName>
    </recommendedName>
</protein>